<accession>A0A6B3C8H8</accession>
<dbReference type="AlphaFoldDB" id="A0A6B3C8H8"/>
<sequence length="117" mass="12520">MLFLPLMMARLARCQIAEVFRIEPGGGLPADDSSEQRQAERAMLDALGAPLGLALTPRRLERPGGVHVEDTGVPDGLSVLVDCWAHQGPAKVAQRYKLVNDAVKLHWVGSTLAVAPG</sequence>
<evidence type="ECO:0000313" key="1">
    <source>
        <dbReference type="EMBL" id="NEC92702.1"/>
    </source>
</evidence>
<organism evidence="1">
    <name type="scientific">Streptomyces sp. SID12501</name>
    <dbReference type="NCBI Taxonomy" id="2706042"/>
    <lineage>
        <taxon>Bacteria</taxon>
        <taxon>Bacillati</taxon>
        <taxon>Actinomycetota</taxon>
        <taxon>Actinomycetes</taxon>
        <taxon>Kitasatosporales</taxon>
        <taxon>Streptomycetaceae</taxon>
        <taxon>Streptomyces</taxon>
    </lineage>
</organism>
<dbReference type="EMBL" id="JAAGLU010000132">
    <property type="protein sequence ID" value="NEC92702.1"/>
    <property type="molecule type" value="Genomic_DNA"/>
</dbReference>
<proteinExistence type="predicted"/>
<gene>
    <name evidence="1" type="ORF">G3I71_44790</name>
</gene>
<protein>
    <submittedName>
        <fullName evidence="1">Uncharacterized protein</fullName>
    </submittedName>
</protein>
<name>A0A6B3C8H8_9ACTN</name>
<reference evidence="1" key="1">
    <citation type="submission" date="2020-01" db="EMBL/GenBank/DDBJ databases">
        <title>Insect and environment-associated Actinomycetes.</title>
        <authorList>
            <person name="Currrie C."/>
            <person name="Chevrette M."/>
            <person name="Carlson C."/>
            <person name="Stubbendieck R."/>
            <person name="Wendt-Pienkowski E."/>
        </authorList>
    </citation>
    <scope>NUCLEOTIDE SEQUENCE</scope>
    <source>
        <strain evidence="1">SID12501</strain>
    </source>
</reference>
<comment type="caution">
    <text evidence="1">The sequence shown here is derived from an EMBL/GenBank/DDBJ whole genome shotgun (WGS) entry which is preliminary data.</text>
</comment>